<feature type="domain" description="Rhodanese" evidence="2">
    <location>
        <begin position="53"/>
        <end position="142"/>
    </location>
</feature>
<dbReference type="RefSeq" id="WP_124012501.1">
    <property type="nucleotide sequence ID" value="NZ_CP034073.1"/>
</dbReference>
<dbReference type="PROSITE" id="PS50206">
    <property type="entry name" value="RHODANESE_3"/>
    <property type="match status" value="1"/>
</dbReference>
<dbReference type="CDD" id="cd00158">
    <property type="entry name" value="RHOD"/>
    <property type="match status" value="1"/>
</dbReference>
<organism evidence="4 6">
    <name type="scientific">Shewanella psychromarinicola</name>
    <dbReference type="NCBI Taxonomy" id="2487742"/>
    <lineage>
        <taxon>Bacteria</taxon>
        <taxon>Pseudomonadati</taxon>
        <taxon>Pseudomonadota</taxon>
        <taxon>Gammaproteobacteria</taxon>
        <taxon>Alteromonadales</taxon>
        <taxon>Shewanellaceae</taxon>
        <taxon>Shewanella</taxon>
    </lineage>
</organism>
<reference evidence="4" key="3">
    <citation type="submission" date="2018-11" db="EMBL/GenBank/DDBJ databases">
        <authorList>
            <person name="Hwang Y.J."/>
            <person name="Hwang C.Y."/>
        </authorList>
    </citation>
    <scope>NUCLEOTIDE SEQUENCE</scope>
    <source>
        <strain evidence="4">R106</strain>
    </source>
</reference>
<dbReference type="AlphaFoldDB" id="A0A3N4EHJ4"/>
<dbReference type="Proteomes" id="UP000278855">
    <property type="component" value="Unassembled WGS sequence"/>
</dbReference>
<dbReference type="InterPro" id="IPR036873">
    <property type="entry name" value="Rhodanese-like_dom_sf"/>
</dbReference>
<name>A0A3N4EHJ4_9GAMM</name>
<proteinExistence type="predicted"/>
<dbReference type="Pfam" id="PF00581">
    <property type="entry name" value="Rhodanese"/>
    <property type="match status" value="1"/>
</dbReference>
<dbReference type="InterPro" id="IPR001763">
    <property type="entry name" value="Rhodanese-like_dom"/>
</dbReference>
<evidence type="ECO:0000256" key="1">
    <source>
        <dbReference type="SAM" id="SignalP"/>
    </source>
</evidence>
<dbReference type="KEGG" id="spsr:EGC80_07835"/>
<evidence type="ECO:0000313" key="4">
    <source>
        <dbReference type="EMBL" id="RPA33371.1"/>
    </source>
</evidence>
<dbReference type="SUPFAM" id="SSF52821">
    <property type="entry name" value="Rhodanese/Cell cycle control phosphatase"/>
    <property type="match status" value="1"/>
</dbReference>
<keyword evidence="5" id="KW-1185">Reference proteome</keyword>
<sequence length="143" mass="15948">MKKLLSTILISVSLLVVFNTPVFAGGGGEMTLAPVYDIQLNPISMREAETLIGKEDVYFFDVNTMELWAEGYIPGAIYFNVKNWKKLLPKNKDAVMIFYCANPLCTSSAMAARETVKIGYTGVRHMSEGIYGWRLSGRPTEKP</sequence>
<accession>A0A3N4EHJ4</accession>
<evidence type="ECO:0000313" key="6">
    <source>
        <dbReference type="Proteomes" id="UP000278855"/>
    </source>
</evidence>
<dbReference type="EMBL" id="RKKB01000002">
    <property type="protein sequence ID" value="RPA33371.1"/>
    <property type="molecule type" value="Genomic_DNA"/>
</dbReference>
<reference evidence="3 5" key="1">
    <citation type="submission" date="2018-11" db="EMBL/GenBank/DDBJ databases">
        <title>Shewanella sp. M2.</title>
        <authorList>
            <person name="Hwang Y.J."/>
            <person name="Hwang C.Y."/>
        </authorList>
    </citation>
    <scope>NUCLEOTIDE SEQUENCE [LARGE SCALE GENOMIC DNA]</scope>
    <source>
        <strain evidence="3 5">M2</strain>
    </source>
</reference>
<keyword evidence="1" id="KW-0732">Signal</keyword>
<dbReference type="Proteomes" id="UP000273778">
    <property type="component" value="Chromosome"/>
</dbReference>
<dbReference type="Gene3D" id="3.40.250.10">
    <property type="entry name" value="Rhodanese-like domain"/>
    <property type="match status" value="1"/>
</dbReference>
<reference evidence="6" key="2">
    <citation type="submission" date="2018-11" db="EMBL/GenBank/DDBJ databases">
        <title>Shewanella sp. R106.</title>
        <authorList>
            <person name="Hwang Y.J."/>
            <person name="Hwang C.Y."/>
        </authorList>
    </citation>
    <scope>NUCLEOTIDE SEQUENCE [LARGE SCALE GENOMIC DNA]</scope>
    <source>
        <strain evidence="6">R106</strain>
    </source>
</reference>
<gene>
    <name evidence="4" type="ORF">EGC77_08525</name>
    <name evidence="3" type="ORF">EGC80_07835</name>
</gene>
<evidence type="ECO:0000313" key="5">
    <source>
        <dbReference type="Proteomes" id="UP000273778"/>
    </source>
</evidence>
<evidence type="ECO:0000313" key="3">
    <source>
        <dbReference type="EMBL" id="AZG34837.1"/>
    </source>
</evidence>
<protein>
    <submittedName>
        <fullName evidence="4">Rhodanese-like domain-containing protein</fullName>
    </submittedName>
</protein>
<evidence type="ECO:0000259" key="2">
    <source>
        <dbReference type="PROSITE" id="PS50206"/>
    </source>
</evidence>
<dbReference type="OrthoDB" id="6399656at2"/>
<feature type="chain" id="PRO_5018042961" evidence="1">
    <location>
        <begin position="25"/>
        <end position="143"/>
    </location>
</feature>
<dbReference type="EMBL" id="CP034073">
    <property type="protein sequence ID" value="AZG34837.1"/>
    <property type="molecule type" value="Genomic_DNA"/>
</dbReference>
<feature type="signal peptide" evidence="1">
    <location>
        <begin position="1"/>
        <end position="24"/>
    </location>
</feature>
<dbReference type="SMART" id="SM00450">
    <property type="entry name" value="RHOD"/>
    <property type="match status" value="1"/>
</dbReference>